<keyword evidence="5" id="KW-1185">Reference proteome</keyword>
<evidence type="ECO:0000313" key="4">
    <source>
        <dbReference type="EMBL" id="MBP3960977.1"/>
    </source>
</evidence>
<proteinExistence type="predicted"/>
<feature type="domain" description="DUF4139" evidence="3">
    <location>
        <begin position="235"/>
        <end position="617"/>
    </location>
</feature>
<organism evidence="4 5">
    <name type="scientific">Gemmata palustris</name>
    <dbReference type="NCBI Taxonomy" id="2822762"/>
    <lineage>
        <taxon>Bacteria</taxon>
        <taxon>Pseudomonadati</taxon>
        <taxon>Planctomycetota</taxon>
        <taxon>Planctomycetia</taxon>
        <taxon>Gemmatales</taxon>
        <taxon>Gemmataceae</taxon>
        <taxon>Gemmata</taxon>
    </lineage>
</organism>
<name>A0ABS5C4Q1_9BACT</name>
<gene>
    <name evidence="4" type="ORF">J8F10_37630</name>
</gene>
<feature type="compositionally biased region" description="Basic and acidic residues" evidence="2">
    <location>
        <begin position="382"/>
        <end position="397"/>
    </location>
</feature>
<accession>A0ABS5C4Q1</accession>
<dbReference type="EMBL" id="JAGKQQ010000002">
    <property type="protein sequence ID" value="MBP3960977.1"/>
    <property type="molecule type" value="Genomic_DNA"/>
</dbReference>
<evidence type="ECO:0000256" key="2">
    <source>
        <dbReference type="SAM" id="MobiDB-lite"/>
    </source>
</evidence>
<dbReference type="RefSeq" id="WP_210663527.1">
    <property type="nucleotide sequence ID" value="NZ_JAGKQQ010000002.1"/>
</dbReference>
<protein>
    <submittedName>
        <fullName evidence="4">DUF4139 domain-containing protein</fullName>
    </submittedName>
</protein>
<feature type="compositionally biased region" description="Gly residues" evidence="2">
    <location>
        <begin position="355"/>
        <end position="381"/>
    </location>
</feature>
<keyword evidence="1" id="KW-0175">Coiled coil</keyword>
<feature type="coiled-coil region" evidence="1">
    <location>
        <begin position="670"/>
        <end position="728"/>
    </location>
</feature>
<evidence type="ECO:0000259" key="3">
    <source>
        <dbReference type="Pfam" id="PF13598"/>
    </source>
</evidence>
<reference evidence="4 5" key="1">
    <citation type="submission" date="2021-04" db="EMBL/GenBank/DDBJ databases">
        <authorList>
            <person name="Ivanova A."/>
        </authorList>
    </citation>
    <scope>NUCLEOTIDE SEQUENCE [LARGE SCALE GENOMIC DNA]</scope>
    <source>
        <strain evidence="4 5">G18</strain>
    </source>
</reference>
<comment type="caution">
    <text evidence="4">The sequence shown here is derived from an EMBL/GenBank/DDBJ whole genome shotgun (WGS) entry which is preliminary data.</text>
</comment>
<evidence type="ECO:0000313" key="5">
    <source>
        <dbReference type="Proteomes" id="UP000676565"/>
    </source>
</evidence>
<dbReference type="Proteomes" id="UP000676565">
    <property type="component" value="Unassembled WGS sequence"/>
</dbReference>
<feature type="region of interest" description="Disordered" evidence="2">
    <location>
        <begin position="352"/>
        <end position="397"/>
    </location>
</feature>
<evidence type="ECO:0000256" key="1">
    <source>
        <dbReference type="SAM" id="Coils"/>
    </source>
</evidence>
<dbReference type="InterPro" id="IPR037291">
    <property type="entry name" value="DUF4139"/>
</dbReference>
<dbReference type="Pfam" id="PF13598">
    <property type="entry name" value="DUF4139"/>
    <property type="match status" value="1"/>
</dbReference>
<sequence>MFRAKWLLWGVPVAGAVGLGVGVDQWLSAAGEAKQDLKPATTLPITRVVLFNSGVGYFSRSGEVEGEARVDLTFPESDVNDLLKSMVLEDFGNGRISAVSYDSREPIARTLSSFAINLNGNPTFAGIISQLRGERIEVAVSATAANQPGKLNGTIVGVEKQKVPAGTQTIDAEVLNMWCAEGMRAIKMADIQSLRFSNPVIESEFRRALEVLALSHDSQKKAVQLHFAGEGKRRVQVGYVIDAPIWKTSYRLLMNEKEKPYLQGWAMVENPTDEDWSTVKMALVSGRPISFKMDLYNPLYVDRPTVEPELFASLRPVTYSGGFNGTKFGNDLRQVEDLARAPMGGAPMAAPAPGGPGFGAPGRGAGGIPGGGGSGGFGGGDGRMKLAEPQDKQREVDRKRYAQDFGRELAGKMNAGTVGNAATAGALGDFFQYTIDHPVTLARQKSALLPIVGKDIEGTRVSIYNASVQGKHPLLGLRLKNTSGAHLNQGPITVFEGSVYAGDTRVLDVQPNEERLLSYAIDLGTEVDPKAGAGKQKITSVKAVKGIVTTVTKITEETTYKAINRSQTDRTLLIEHPNRTTQQFKLVDTDKPAEDTPEVLRFQTQVKAGETKSFTVKEEKDIAQSFSLTNGAENQIRYFISLSEASPGLKEKLHEALKIKGDWDTSLRELRQVQSDLQRLSVDQDRIRKNLRETPKEADVYATYLKKLSTQEKEIDALTAKEKEHTAAEFKARKKYEDYLANIGD</sequence>